<dbReference type="Pfam" id="PF13411">
    <property type="entry name" value="MerR_1"/>
    <property type="match status" value="1"/>
</dbReference>
<dbReference type="InterPro" id="IPR000551">
    <property type="entry name" value="MerR-type_HTH_dom"/>
</dbReference>
<dbReference type="PROSITE" id="PS50937">
    <property type="entry name" value="HTH_MERR_2"/>
    <property type="match status" value="1"/>
</dbReference>
<evidence type="ECO:0000256" key="1">
    <source>
        <dbReference type="SAM" id="Coils"/>
    </source>
</evidence>
<dbReference type="Proteomes" id="UP000694308">
    <property type="component" value="Unassembled WGS sequence"/>
</dbReference>
<dbReference type="InterPro" id="IPR047057">
    <property type="entry name" value="MerR_fam"/>
</dbReference>
<dbReference type="SMART" id="SM00422">
    <property type="entry name" value="HTH_MERR"/>
    <property type="match status" value="1"/>
</dbReference>
<keyword evidence="1" id="KW-0175">Coiled coil</keyword>
<dbReference type="GO" id="GO:0003700">
    <property type="term" value="F:DNA-binding transcription factor activity"/>
    <property type="evidence" value="ECO:0007669"/>
    <property type="project" value="InterPro"/>
</dbReference>
<feature type="coiled-coil region" evidence="1">
    <location>
        <begin position="81"/>
        <end position="108"/>
    </location>
</feature>
<evidence type="ECO:0000313" key="4">
    <source>
        <dbReference type="Proteomes" id="UP000694308"/>
    </source>
</evidence>
<dbReference type="GO" id="GO:0003677">
    <property type="term" value="F:DNA binding"/>
    <property type="evidence" value="ECO:0007669"/>
    <property type="project" value="InterPro"/>
</dbReference>
<comment type="caution">
    <text evidence="3">The sequence shown here is derived from an EMBL/GenBank/DDBJ whole genome shotgun (WGS) entry which is preliminary data.</text>
</comment>
<evidence type="ECO:0000259" key="2">
    <source>
        <dbReference type="PROSITE" id="PS50937"/>
    </source>
</evidence>
<dbReference type="AlphaFoldDB" id="A0A949TWN6"/>
<proteinExistence type="predicted"/>
<dbReference type="PANTHER" id="PTHR30204:SF98">
    <property type="entry name" value="HTH-TYPE TRANSCRIPTIONAL REGULATOR ADHR"/>
    <property type="match status" value="1"/>
</dbReference>
<gene>
    <name evidence="3" type="ORF">I6U48_02495</name>
</gene>
<dbReference type="PANTHER" id="PTHR30204">
    <property type="entry name" value="REDOX-CYCLING DRUG-SENSING TRANSCRIPTIONAL ACTIVATOR SOXR"/>
    <property type="match status" value="1"/>
</dbReference>
<organism evidence="3 4">
    <name type="scientific">Clostridium thailandense</name>
    <dbReference type="NCBI Taxonomy" id="2794346"/>
    <lineage>
        <taxon>Bacteria</taxon>
        <taxon>Bacillati</taxon>
        <taxon>Bacillota</taxon>
        <taxon>Clostridia</taxon>
        <taxon>Eubacteriales</taxon>
        <taxon>Clostridiaceae</taxon>
        <taxon>Clostridium</taxon>
    </lineage>
</organism>
<accession>A0A949TWN6</accession>
<keyword evidence="4" id="KW-1185">Reference proteome</keyword>
<dbReference type="CDD" id="cd01109">
    <property type="entry name" value="HTH_YyaN"/>
    <property type="match status" value="1"/>
</dbReference>
<reference evidence="3" key="1">
    <citation type="submission" date="2020-12" db="EMBL/GenBank/DDBJ databases">
        <title>Clostridium thailandense sp. nov., a novel acetogenic bacterium isolated from peat land soil in Thailand.</title>
        <authorList>
            <person name="Chaikitkaew S."/>
            <person name="Birkeland N.K."/>
        </authorList>
    </citation>
    <scope>NUCLEOTIDE SEQUENCE</scope>
    <source>
        <strain evidence="3">PL3</strain>
    </source>
</reference>
<protein>
    <submittedName>
        <fullName evidence="3">MerR family transcriptional regulator</fullName>
    </submittedName>
</protein>
<dbReference type="RefSeq" id="WP_218318823.1">
    <property type="nucleotide sequence ID" value="NZ_JAEEGC010000008.1"/>
</dbReference>
<sequence>MTIAEVSKKFDISQDTLRYYERIGLLHRVNRNKSGIRNYTEEDCKWVEFIKCMRSAGLSIEVLIEYVALFEQGDETIGTRKELLIEQRKQLITRLEDMKKTLERLDYKIEKYGHLAVKNEKNKETKELISKEKSYFI</sequence>
<evidence type="ECO:0000313" key="3">
    <source>
        <dbReference type="EMBL" id="MBV7271784.1"/>
    </source>
</evidence>
<feature type="domain" description="HTH merR-type" evidence="2">
    <location>
        <begin position="1"/>
        <end position="69"/>
    </location>
</feature>
<name>A0A949TWN6_9CLOT</name>
<dbReference type="EMBL" id="JAEEGC010000008">
    <property type="protein sequence ID" value="MBV7271784.1"/>
    <property type="molecule type" value="Genomic_DNA"/>
</dbReference>